<reference evidence="4" key="2">
    <citation type="submission" date="2025-09" db="UniProtKB">
        <authorList>
            <consortium name="Ensembl"/>
        </authorList>
    </citation>
    <scope>IDENTIFICATION</scope>
</reference>
<organism evidence="4 5">
    <name type="scientific">Gopherus evgoodei</name>
    <name type="common">Goodes thornscrub tortoise</name>
    <dbReference type="NCBI Taxonomy" id="1825980"/>
    <lineage>
        <taxon>Eukaryota</taxon>
        <taxon>Metazoa</taxon>
        <taxon>Chordata</taxon>
        <taxon>Craniata</taxon>
        <taxon>Vertebrata</taxon>
        <taxon>Euteleostomi</taxon>
        <taxon>Archelosauria</taxon>
        <taxon>Testudinata</taxon>
        <taxon>Testudines</taxon>
        <taxon>Cryptodira</taxon>
        <taxon>Durocryptodira</taxon>
        <taxon>Testudinoidea</taxon>
        <taxon>Testudinidae</taxon>
        <taxon>Gopherus</taxon>
    </lineage>
</organism>
<dbReference type="InterPro" id="IPR007110">
    <property type="entry name" value="Ig-like_dom"/>
</dbReference>
<dbReference type="PANTHER" id="PTHR11738">
    <property type="entry name" value="MHC CLASS I NK CELL RECEPTOR"/>
    <property type="match status" value="1"/>
</dbReference>
<dbReference type="SUPFAM" id="SSF48726">
    <property type="entry name" value="Immunoglobulin"/>
    <property type="match status" value="1"/>
</dbReference>
<dbReference type="GeneTree" id="ENSGT01150000286974"/>
<dbReference type="SMART" id="SM00409">
    <property type="entry name" value="IG"/>
    <property type="match status" value="1"/>
</dbReference>
<feature type="region of interest" description="Disordered" evidence="2">
    <location>
        <begin position="127"/>
        <end position="160"/>
    </location>
</feature>
<proteinExistence type="predicted"/>
<dbReference type="GO" id="GO:0002764">
    <property type="term" value="P:immune response-regulating signaling pathway"/>
    <property type="evidence" value="ECO:0007669"/>
    <property type="project" value="TreeGrafter"/>
</dbReference>
<keyword evidence="5" id="KW-1185">Reference proteome</keyword>
<evidence type="ECO:0000313" key="5">
    <source>
        <dbReference type="Proteomes" id="UP000694390"/>
    </source>
</evidence>
<reference evidence="4" key="1">
    <citation type="submission" date="2025-08" db="UniProtKB">
        <authorList>
            <consortium name="Ensembl"/>
        </authorList>
    </citation>
    <scope>IDENTIFICATION</scope>
</reference>
<dbReference type="Pfam" id="PF13895">
    <property type="entry name" value="Ig_2"/>
    <property type="match status" value="1"/>
</dbReference>
<dbReference type="OrthoDB" id="9544052at2759"/>
<dbReference type="PANTHER" id="PTHR11738:SF186">
    <property type="entry name" value="OSTEOCLAST-ASSOCIATED IMMUNOGLOBULIN-LIKE RECEPTOR"/>
    <property type="match status" value="1"/>
</dbReference>
<name>A0A8C4YHV5_9SAUR</name>
<dbReference type="InterPro" id="IPR050412">
    <property type="entry name" value="Ig-like_Receptors_ImmuneReg"/>
</dbReference>
<evidence type="ECO:0000256" key="2">
    <source>
        <dbReference type="SAM" id="MobiDB-lite"/>
    </source>
</evidence>
<feature type="domain" description="Ig-like" evidence="3">
    <location>
        <begin position="26"/>
        <end position="113"/>
    </location>
</feature>
<dbReference type="InterPro" id="IPR013783">
    <property type="entry name" value="Ig-like_fold"/>
</dbReference>
<evidence type="ECO:0000313" key="4">
    <source>
        <dbReference type="Ensembl" id="ENSGEVP00005025547.1"/>
    </source>
</evidence>
<dbReference type="PROSITE" id="PS50835">
    <property type="entry name" value="IG_LIKE"/>
    <property type="match status" value="1"/>
</dbReference>
<dbReference type="InterPro" id="IPR036179">
    <property type="entry name" value="Ig-like_dom_sf"/>
</dbReference>
<dbReference type="AlphaFoldDB" id="A0A8C4YHV5"/>
<dbReference type="Gene3D" id="2.60.40.10">
    <property type="entry name" value="Immunoglobulins"/>
    <property type="match status" value="1"/>
</dbReference>
<keyword evidence="1" id="KW-1015">Disulfide bond</keyword>
<evidence type="ECO:0000259" key="3">
    <source>
        <dbReference type="PROSITE" id="PS50835"/>
    </source>
</evidence>
<dbReference type="InterPro" id="IPR003599">
    <property type="entry name" value="Ig_sub"/>
</dbReference>
<dbReference type="Proteomes" id="UP000694390">
    <property type="component" value="Unassembled WGS sequence"/>
</dbReference>
<protein>
    <recommendedName>
        <fullName evidence="3">Ig-like domain-containing protein</fullName>
    </recommendedName>
</protein>
<dbReference type="Ensembl" id="ENSGEVT00005026855.1">
    <property type="protein sequence ID" value="ENSGEVP00005025547.1"/>
    <property type="gene ID" value="ENSGEVG00005018120.1"/>
</dbReference>
<sequence length="160" mass="17418">MSPTQMSVTLIVSRLEAGSRHPGVTPELLPRPSISLSPTGVTAPGEDITIRCQGQRRDVRFFLHKAGDLNPQRHMDPMWDSFGNEAEFPITSVGWGDGGSYTCQYHTTSQTLDWSESSDPVQLVVVGEGPDSTSLLPAPQPTGHSQGLRPQWNPQSQTLP</sequence>
<evidence type="ECO:0000256" key="1">
    <source>
        <dbReference type="ARBA" id="ARBA00023157"/>
    </source>
</evidence>
<accession>A0A8C4YHV5</accession>